<comment type="similarity">
    <text evidence="1">Belongs to the short-chain dehydrogenases/reductases (SDR) family.</text>
</comment>
<keyword evidence="3" id="KW-0560">Oxidoreductase</keyword>
<dbReference type="PRINTS" id="PR00080">
    <property type="entry name" value="SDRFAMILY"/>
</dbReference>
<evidence type="ECO:0000256" key="2">
    <source>
        <dbReference type="ARBA" id="ARBA00022857"/>
    </source>
</evidence>
<evidence type="ECO:0000256" key="1">
    <source>
        <dbReference type="ARBA" id="ARBA00006484"/>
    </source>
</evidence>
<sequence>MSLQALLLALGPLAITRCALEHGDIVVATARNPNAAPLKELAERYSTTRLLLVKLDVTEHQDILDAFPQSHETYGRLDVVVNNAAYAIAAEVEGMPDDLAHAMFETNFWGGAHVLQEAVRVFREVNEPGKGARIIHISSASGVAGYPVCGFYCASKHAMESLTETLAMELDPEWNIKPPPHQAYDKPGLSSTMAREALLASLTGGSTGTIYDVKGDINKASRALYRLSELPSPPLRLVLGKGSRELVRTKVARLMREAEDVIPNVLFIPCLAHHWHIVGLWFRVGSVRLRTQLILIKLDVIKHDEIKQAFQKAKDVSTSSSITPAMPLPAKQRGSPTTLPIRCSRLTSGAVHVSQEAVRFFREENKPHGGHLIQNSAAVGIIAYPNMGFYGAAKHGSIVDIRATLEGFSKTLYKEVDPAWNVKSLDPGFDTEIMSTLQLAPQHPAHANSNPALDTIRKIQQEPRDTARMRQLSDTSKGVQKIFELTRLAHPPLRIPLGKDSVGFIRGYAAELTQTVEEHASWSDDLAYEGDR</sequence>
<dbReference type="PROSITE" id="PS00061">
    <property type="entry name" value="ADH_SHORT"/>
    <property type="match status" value="1"/>
</dbReference>
<keyword evidence="6" id="KW-1185">Reference proteome</keyword>
<dbReference type="PRINTS" id="PR00081">
    <property type="entry name" value="GDHRDH"/>
</dbReference>
<proteinExistence type="inferred from homology"/>
<dbReference type="AlphaFoldDB" id="A0A5C2SJS5"/>
<evidence type="ECO:0000313" key="6">
    <source>
        <dbReference type="Proteomes" id="UP000313359"/>
    </source>
</evidence>
<dbReference type="PANTHER" id="PTHR43976:SF16">
    <property type="entry name" value="SHORT-CHAIN DEHYDROGENASE_REDUCTASE FAMILY PROTEIN"/>
    <property type="match status" value="1"/>
</dbReference>
<evidence type="ECO:0000256" key="4">
    <source>
        <dbReference type="SAM" id="SignalP"/>
    </source>
</evidence>
<dbReference type="InterPro" id="IPR002347">
    <property type="entry name" value="SDR_fam"/>
</dbReference>
<keyword evidence="2" id="KW-0521">NADP</keyword>
<keyword evidence="4" id="KW-0732">Signal</keyword>
<dbReference type="Pfam" id="PF00106">
    <property type="entry name" value="adh_short"/>
    <property type="match status" value="1"/>
</dbReference>
<dbReference type="STRING" id="1328759.A0A5C2SJS5"/>
<reference evidence="5" key="1">
    <citation type="journal article" date="2018" name="Genome Biol. Evol.">
        <title>Genomics and development of Lentinus tigrinus, a white-rot wood-decaying mushroom with dimorphic fruiting bodies.</title>
        <authorList>
            <person name="Wu B."/>
            <person name="Xu Z."/>
            <person name="Knudson A."/>
            <person name="Carlson A."/>
            <person name="Chen N."/>
            <person name="Kovaka S."/>
            <person name="LaButti K."/>
            <person name="Lipzen A."/>
            <person name="Pennachio C."/>
            <person name="Riley R."/>
            <person name="Schakwitz W."/>
            <person name="Umezawa K."/>
            <person name="Ohm R.A."/>
            <person name="Grigoriev I.V."/>
            <person name="Nagy L.G."/>
            <person name="Gibbons J."/>
            <person name="Hibbett D."/>
        </authorList>
    </citation>
    <scope>NUCLEOTIDE SEQUENCE [LARGE SCALE GENOMIC DNA]</scope>
    <source>
        <strain evidence="5">ALCF2SS1-6</strain>
    </source>
</reference>
<dbReference type="Proteomes" id="UP000313359">
    <property type="component" value="Unassembled WGS sequence"/>
</dbReference>
<organism evidence="5 6">
    <name type="scientific">Lentinus tigrinus ALCF2SS1-6</name>
    <dbReference type="NCBI Taxonomy" id="1328759"/>
    <lineage>
        <taxon>Eukaryota</taxon>
        <taxon>Fungi</taxon>
        <taxon>Dikarya</taxon>
        <taxon>Basidiomycota</taxon>
        <taxon>Agaricomycotina</taxon>
        <taxon>Agaricomycetes</taxon>
        <taxon>Polyporales</taxon>
        <taxon>Polyporaceae</taxon>
        <taxon>Lentinus</taxon>
    </lineage>
</organism>
<evidence type="ECO:0000313" key="5">
    <source>
        <dbReference type="EMBL" id="RPD64115.1"/>
    </source>
</evidence>
<feature type="chain" id="PRO_5022971536" evidence="4">
    <location>
        <begin position="19"/>
        <end position="532"/>
    </location>
</feature>
<dbReference type="OrthoDB" id="1274115at2759"/>
<accession>A0A5C2SJS5</accession>
<protein>
    <submittedName>
        <fullName evidence="5">NAD(P)-binding protein</fullName>
    </submittedName>
</protein>
<dbReference type="PANTHER" id="PTHR43976">
    <property type="entry name" value="SHORT CHAIN DEHYDROGENASE"/>
    <property type="match status" value="1"/>
</dbReference>
<dbReference type="InterPro" id="IPR036291">
    <property type="entry name" value="NAD(P)-bd_dom_sf"/>
</dbReference>
<dbReference type="Gene3D" id="3.40.50.720">
    <property type="entry name" value="NAD(P)-binding Rossmann-like Domain"/>
    <property type="match status" value="2"/>
</dbReference>
<feature type="signal peptide" evidence="4">
    <location>
        <begin position="1"/>
        <end position="18"/>
    </location>
</feature>
<dbReference type="GO" id="GO:0016491">
    <property type="term" value="F:oxidoreductase activity"/>
    <property type="evidence" value="ECO:0007669"/>
    <property type="project" value="UniProtKB-KW"/>
</dbReference>
<name>A0A5C2SJS5_9APHY</name>
<evidence type="ECO:0000256" key="3">
    <source>
        <dbReference type="ARBA" id="ARBA00023002"/>
    </source>
</evidence>
<dbReference type="InterPro" id="IPR020904">
    <property type="entry name" value="Sc_DH/Rdtase_CS"/>
</dbReference>
<dbReference type="SUPFAM" id="SSF51735">
    <property type="entry name" value="NAD(P)-binding Rossmann-fold domains"/>
    <property type="match status" value="2"/>
</dbReference>
<gene>
    <name evidence="5" type="ORF">L227DRAFT_607816</name>
</gene>
<dbReference type="InterPro" id="IPR051911">
    <property type="entry name" value="SDR_oxidoreductase"/>
</dbReference>
<dbReference type="EMBL" id="ML122254">
    <property type="protein sequence ID" value="RPD64115.1"/>
    <property type="molecule type" value="Genomic_DNA"/>
</dbReference>